<sequence length="669" mass="75876">MEEFRHSYSRLCKESGAEPQETVLQQLQGLPRGRLDLATQSLTMDTCRALGELLQKEALLTELILSDCMLSEEGATLLLQGLCANTVVRFLDLKGNNLRAAGAEALGKLLRQNKSIQSLTLEWNNIGAWEDAFATFCRALAGNGALRQLDLRNNQISHKGAEELALALTRNASLQQLDLRWNDIGLLGGRALVNCLPRNKTLWRLELAGNNVPGDILRAVEQAMDHNRDRQTTFRENQARTHVLSKEVQHLQEEKSKQFLDLMETIEKQRKEMARSSRASAIRVGQLQEALNERHSIINALKAKLQMAEAALALSEQKAQGLGELLATAEQEQRSLAQRQAKEHRLEQQEAAERESKLLRDLSAANEKTLLLRNQVDELERKVGSQQEQLFLARQELTNTAAELKTRAIQAEEHLELEKKRSRQNLGDLERLRAKEVEHLTRRLEESERAMQERVQRLEASRLSLEEELSRVKAAALSERGQAEEELIKAKNQVRLEEQRLAHLEEKLRLLAQARDEAQSACLQQRQTVAEAQAQAGQLGLQVEGLRRRLQELQQELSNKDQEKVAEVTRVRVELQEQNGRLQAELTAQEALREKVAALERQLKVITGDHREALLDRESENASLREKLRLKEAEIARIREEEAQRASFLQNAVLAYVQGSPLRAMSPQK</sequence>
<dbReference type="AlphaFoldDB" id="A0A6J1YUD3"/>
<gene>
    <name evidence="7" type="primary">LRRC45</name>
</gene>
<keyword evidence="4" id="KW-0206">Cytoskeleton</keyword>
<reference evidence="7" key="1">
    <citation type="submission" date="2025-08" db="UniProtKB">
        <authorList>
            <consortium name="RefSeq"/>
        </authorList>
    </citation>
    <scope>IDENTIFICATION</scope>
    <source>
        <tissue evidence="7">Blood</tissue>
    </source>
</reference>
<keyword evidence="3 5" id="KW-0175">Coiled coil</keyword>
<organism evidence="6 7">
    <name type="scientific">Acinonyx jubatus</name>
    <name type="common">Cheetah</name>
    <dbReference type="NCBI Taxonomy" id="32536"/>
    <lineage>
        <taxon>Eukaryota</taxon>
        <taxon>Metazoa</taxon>
        <taxon>Chordata</taxon>
        <taxon>Craniata</taxon>
        <taxon>Vertebrata</taxon>
        <taxon>Euteleostomi</taxon>
        <taxon>Mammalia</taxon>
        <taxon>Eutheria</taxon>
        <taxon>Laurasiatheria</taxon>
        <taxon>Carnivora</taxon>
        <taxon>Feliformia</taxon>
        <taxon>Felidae</taxon>
        <taxon>Felinae</taxon>
        <taxon>Acinonyx</taxon>
    </lineage>
</organism>
<dbReference type="PANTHER" id="PTHR23170">
    <property type="entry name" value="NY-REN-58 ANTIGEN"/>
    <property type="match status" value="1"/>
</dbReference>
<evidence type="ECO:0000256" key="3">
    <source>
        <dbReference type="ARBA" id="ARBA00023054"/>
    </source>
</evidence>
<dbReference type="Pfam" id="PF13516">
    <property type="entry name" value="LRR_6"/>
    <property type="match status" value="3"/>
</dbReference>
<keyword evidence="2" id="KW-0963">Cytoplasm</keyword>
<comment type="subcellular location">
    <subcellularLocation>
        <location evidence="1">Cytoplasm</location>
        <location evidence="1">Cytoskeleton</location>
        <location evidence="1">Microtubule organizing center</location>
        <location evidence="1">Centrosome</location>
    </subcellularLocation>
</comment>
<evidence type="ECO:0000256" key="1">
    <source>
        <dbReference type="ARBA" id="ARBA00004300"/>
    </source>
</evidence>
<dbReference type="GeneID" id="106986310"/>
<dbReference type="InterPro" id="IPR052116">
    <property type="entry name" value="Centro_Cilium_Assembly"/>
</dbReference>
<dbReference type="InterPro" id="IPR032675">
    <property type="entry name" value="LRR_dom_sf"/>
</dbReference>
<name>A0A6J1YUD3_ACIJB</name>
<keyword evidence="6" id="KW-1185">Reference proteome</keyword>
<dbReference type="InterPro" id="IPR001611">
    <property type="entry name" value="Leu-rich_rpt"/>
</dbReference>
<dbReference type="Proteomes" id="UP001652583">
    <property type="component" value="Chromosome E1"/>
</dbReference>
<dbReference type="GO" id="GO:0005886">
    <property type="term" value="C:plasma membrane"/>
    <property type="evidence" value="ECO:0007669"/>
    <property type="project" value="TreeGrafter"/>
</dbReference>
<dbReference type="GO" id="GO:0005813">
    <property type="term" value="C:centrosome"/>
    <property type="evidence" value="ECO:0007669"/>
    <property type="project" value="UniProtKB-SubCell"/>
</dbReference>
<dbReference type="RefSeq" id="XP_026908293.2">
    <property type="nucleotide sequence ID" value="XM_027052492.2"/>
</dbReference>
<protein>
    <submittedName>
        <fullName evidence="7">Leucine-rich repeat-containing protein 45 isoform X2</fullName>
    </submittedName>
</protein>
<accession>A0A6J1YUD3</accession>
<dbReference type="SMART" id="SM00368">
    <property type="entry name" value="LRR_RI"/>
    <property type="match status" value="4"/>
</dbReference>
<evidence type="ECO:0000256" key="5">
    <source>
        <dbReference type="SAM" id="Coils"/>
    </source>
</evidence>
<evidence type="ECO:0000256" key="2">
    <source>
        <dbReference type="ARBA" id="ARBA00022490"/>
    </source>
</evidence>
<dbReference type="Gene3D" id="3.80.10.10">
    <property type="entry name" value="Ribonuclease Inhibitor"/>
    <property type="match status" value="2"/>
</dbReference>
<evidence type="ECO:0000313" key="7">
    <source>
        <dbReference type="RefSeq" id="XP_026908293.2"/>
    </source>
</evidence>
<evidence type="ECO:0000313" key="6">
    <source>
        <dbReference type="Proteomes" id="UP001652583"/>
    </source>
</evidence>
<evidence type="ECO:0000256" key="4">
    <source>
        <dbReference type="ARBA" id="ARBA00023212"/>
    </source>
</evidence>
<dbReference type="PANTHER" id="PTHR23170:SF3">
    <property type="entry name" value="LEUCINE-RICH REPEAT-CONTAINING PROTEIN 45"/>
    <property type="match status" value="1"/>
</dbReference>
<feature type="coiled-coil region" evidence="5">
    <location>
        <begin position="298"/>
        <end position="641"/>
    </location>
</feature>
<dbReference type="SUPFAM" id="SSF52047">
    <property type="entry name" value="RNI-like"/>
    <property type="match status" value="1"/>
</dbReference>
<proteinExistence type="predicted"/>